<evidence type="ECO:0008006" key="5">
    <source>
        <dbReference type="Google" id="ProtNLM"/>
    </source>
</evidence>
<dbReference type="AlphaFoldDB" id="A0A8X7VSU0"/>
<reference evidence="3 4" key="1">
    <citation type="submission" date="2020-02" db="EMBL/GenBank/DDBJ databases">
        <authorList>
            <person name="Ma Q."/>
            <person name="Huang Y."/>
            <person name="Song X."/>
            <person name="Pei D."/>
        </authorList>
    </citation>
    <scope>NUCLEOTIDE SEQUENCE [LARGE SCALE GENOMIC DNA]</scope>
    <source>
        <strain evidence="3">Sxm20200214</strain>
        <tissue evidence="3">Leaf</tissue>
    </source>
</reference>
<organism evidence="3 4">
    <name type="scientific">Brassica carinata</name>
    <name type="common">Ethiopian mustard</name>
    <name type="synonym">Abyssinian cabbage</name>
    <dbReference type="NCBI Taxonomy" id="52824"/>
    <lineage>
        <taxon>Eukaryota</taxon>
        <taxon>Viridiplantae</taxon>
        <taxon>Streptophyta</taxon>
        <taxon>Embryophyta</taxon>
        <taxon>Tracheophyta</taxon>
        <taxon>Spermatophyta</taxon>
        <taxon>Magnoliopsida</taxon>
        <taxon>eudicotyledons</taxon>
        <taxon>Gunneridae</taxon>
        <taxon>Pentapetalae</taxon>
        <taxon>rosids</taxon>
        <taxon>malvids</taxon>
        <taxon>Brassicales</taxon>
        <taxon>Brassicaceae</taxon>
        <taxon>Brassiceae</taxon>
        <taxon>Brassica</taxon>
    </lineage>
</organism>
<dbReference type="GO" id="GO:0052929">
    <property type="term" value="F:ATP:3'-cytidine-cytidine-tRNA adenylyltransferase activity"/>
    <property type="evidence" value="ECO:0007669"/>
    <property type="project" value="TreeGrafter"/>
</dbReference>
<sequence length="359" mass="39758">MHKRQTLSCVPSLRVLVLWYWYHMDSLILSHARWTIVGHSQLQRKRFGFILDEELKQAASSEEVRVALGKEGIGNEIDLMISGDGAVSVVMNLSDMKLFGVVFALPSSSEPAPSEKFSSKRKMERKAIPKAHHEETGEKSRPLTDLTSVVEKSCRGSMNPKSISPSGEPPTGSQRKSFSSSKFACQTGPRCKAAVFLRSTLAPVSLGSFLQRLKSSLRNLRKISNPTVGDAPGGSGSLCPSQTQALEIPYCGSFPRNLPSSDKIFADLNPVWGKFGDITVRDSENSSVRIKIEYRLPPKCCVKFGHLMNRCPKPPMKRTGFKLGEGTREVLKKQPGRGGRARESVKRLSAYLHTYLFFL</sequence>
<proteinExistence type="predicted"/>
<protein>
    <recommendedName>
        <fullName evidence="5">DUF4283 domain-containing protein</fullName>
    </recommendedName>
</protein>
<dbReference type="Proteomes" id="UP000886595">
    <property type="component" value="Unassembled WGS sequence"/>
</dbReference>
<evidence type="ECO:0000256" key="1">
    <source>
        <dbReference type="ARBA" id="ARBA00022884"/>
    </source>
</evidence>
<feature type="compositionally biased region" description="Polar residues" evidence="2">
    <location>
        <begin position="159"/>
        <end position="179"/>
    </location>
</feature>
<dbReference type="PANTHER" id="PTHR13734:SF5">
    <property type="entry name" value="CCA TRNA NUCLEOTIDYLTRANSFERASE, MITOCHONDRIAL"/>
    <property type="match status" value="1"/>
</dbReference>
<evidence type="ECO:0000313" key="3">
    <source>
        <dbReference type="EMBL" id="KAG2316751.1"/>
    </source>
</evidence>
<dbReference type="GO" id="GO:0001680">
    <property type="term" value="P:tRNA 3'-terminal CCA addition"/>
    <property type="evidence" value="ECO:0007669"/>
    <property type="project" value="TreeGrafter"/>
</dbReference>
<keyword evidence="1" id="KW-0694">RNA-binding</keyword>
<feature type="region of interest" description="Disordered" evidence="2">
    <location>
        <begin position="108"/>
        <end position="179"/>
    </location>
</feature>
<evidence type="ECO:0000256" key="2">
    <source>
        <dbReference type="SAM" id="MobiDB-lite"/>
    </source>
</evidence>
<dbReference type="OrthoDB" id="1742216at2759"/>
<comment type="caution">
    <text evidence="3">The sequence shown here is derived from an EMBL/GenBank/DDBJ whole genome shotgun (WGS) entry which is preliminary data.</text>
</comment>
<dbReference type="GO" id="GO:0003723">
    <property type="term" value="F:RNA binding"/>
    <property type="evidence" value="ECO:0007669"/>
    <property type="project" value="UniProtKB-KW"/>
</dbReference>
<dbReference type="EMBL" id="JAAMPC010000004">
    <property type="protein sequence ID" value="KAG2316751.1"/>
    <property type="molecule type" value="Genomic_DNA"/>
</dbReference>
<accession>A0A8X7VSU0</accession>
<keyword evidence="4" id="KW-1185">Reference proteome</keyword>
<name>A0A8X7VSU0_BRACI</name>
<evidence type="ECO:0000313" key="4">
    <source>
        <dbReference type="Proteomes" id="UP000886595"/>
    </source>
</evidence>
<dbReference type="PANTHER" id="PTHR13734">
    <property type="entry name" value="TRNA-NUCLEOTIDYLTRANSFERASE"/>
    <property type="match status" value="1"/>
</dbReference>
<dbReference type="GO" id="GO:0052927">
    <property type="term" value="F:CC tRNA cytidylyltransferase activity"/>
    <property type="evidence" value="ECO:0007669"/>
    <property type="project" value="TreeGrafter"/>
</dbReference>
<gene>
    <name evidence="3" type="ORF">Bca52824_019873</name>
</gene>
<feature type="compositionally biased region" description="Basic and acidic residues" evidence="2">
    <location>
        <begin position="125"/>
        <end position="142"/>
    </location>
</feature>